<keyword evidence="3" id="KW-1185">Reference proteome</keyword>
<name>A0A9E9LZE1_9BURK</name>
<evidence type="ECO:0000313" key="3">
    <source>
        <dbReference type="Proteomes" id="UP001156215"/>
    </source>
</evidence>
<dbReference type="PROSITE" id="PS50943">
    <property type="entry name" value="HTH_CROC1"/>
    <property type="match status" value="1"/>
</dbReference>
<accession>A0A9E9LZE1</accession>
<dbReference type="InterPro" id="IPR010982">
    <property type="entry name" value="Lambda_DNA-bd_dom_sf"/>
</dbReference>
<proteinExistence type="predicted"/>
<dbReference type="AlphaFoldDB" id="A0A9E9LZE1"/>
<evidence type="ECO:0000259" key="1">
    <source>
        <dbReference type="PROSITE" id="PS50943"/>
    </source>
</evidence>
<dbReference type="CDD" id="cd00093">
    <property type="entry name" value="HTH_XRE"/>
    <property type="match status" value="1"/>
</dbReference>
<dbReference type="GO" id="GO:0003677">
    <property type="term" value="F:DNA binding"/>
    <property type="evidence" value="ECO:0007669"/>
    <property type="project" value="InterPro"/>
</dbReference>
<dbReference type="Proteomes" id="UP001156215">
    <property type="component" value="Chromosome"/>
</dbReference>
<reference evidence="2" key="1">
    <citation type="journal article" date="2022" name="Front. Microbiol.">
        <title>New perspectives on an old grouping: The genomic and phenotypic variability of Oxalobacter formigenes and the implications for calcium oxalate stone prevention.</title>
        <authorList>
            <person name="Chmiel J.A."/>
            <person name="Carr C."/>
            <person name="Stuivenberg G.A."/>
            <person name="Venema R."/>
            <person name="Chanyi R.M."/>
            <person name="Al K.F."/>
            <person name="Giguere D."/>
            <person name="Say H."/>
            <person name="Akouris P.P."/>
            <person name="Dominguez Romero S.A."/>
            <person name="Kwong A."/>
            <person name="Tai V."/>
            <person name="Koval S.F."/>
            <person name="Razvi H."/>
            <person name="Bjazevic J."/>
            <person name="Burton J.P."/>
        </authorList>
    </citation>
    <scope>NUCLEOTIDE SEQUENCE</scope>
    <source>
        <strain evidence="2">WoOx3</strain>
    </source>
</reference>
<feature type="domain" description="HTH cro/C1-type" evidence="1">
    <location>
        <begin position="1"/>
        <end position="50"/>
    </location>
</feature>
<evidence type="ECO:0000313" key="2">
    <source>
        <dbReference type="EMBL" id="WAW11291.1"/>
    </source>
</evidence>
<gene>
    <name evidence="2" type="ORF">NB640_04545</name>
</gene>
<dbReference type="SUPFAM" id="SSF47413">
    <property type="entry name" value="lambda repressor-like DNA-binding domains"/>
    <property type="match status" value="1"/>
</dbReference>
<protein>
    <submittedName>
        <fullName evidence="2">Helix-turn-helix domain-containing protein</fullName>
    </submittedName>
</protein>
<dbReference type="Gene3D" id="1.10.260.40">
    <property type="entry name" value="lambda repressor-like DNA-binding domains"/>
    <property type="match status" value="1"/>
</dbReference>
<sequence>MTQEQLAINAGIDEFSASARMSQYESGKHFPKYEIAQRLAAVLKIPVEYLYAADDKSAKLLLFWNRLSRSKQKEALEYLEKMENSDEEA</sequence>
<dbReference type="InterPro" id="IPR001387">
    <property type="entry name" value="Cro/C1-type_HTH"/>
</dbReference>
<dbReference type="KEGG" id="ovb:NB640_04545"/>
<organism evidence="2 3">
    <name type="scientific">Oxalobacter vibrioformis</name>
    <dbReference type="NCBI Taxonomy" id="933080"/>
    <lineage>
        <taxon>Bacteria</taxon>
        <taxon>Pseudomonadati</taxon>
        <taxon>Pseudomonadota</taxon>
        <taxon>Betaproteobacteria</taxon>
        <taxon>Burkholderiales</taxon>
        <taxon>Oxalobacteraceae</taxon>
        <taxon>Oxalobacter</taxon>
    </lineage>
</organism>
<dbReference type="EMBL" id="CP098242">
    <property type="protein sequence ID" value="WAW11291.1"/>
    <property type="molecule type" value="Genomic_DNA"/>
</dbReference>